<proteinExistence type="predicted"/>
<dbReference type="PROSITE" id="PS51805">
    <property type="entry name" value="EPHD"/>
    <property type="match status" value="1"/>
</dbReference>
<keyword evidence="1" id="KW-0479">Metal-binding</keyword>
<dbReference type="GO" id="GO:0008270">
    <property type="term" value="F:zinc ion binding"/>
    <property type="evidence" value="ECO:0007669"/>
    <property type="project" value="UniProtKB-KW"/>
</dbReference>
<organism evidence="5 6">
    <name type="scientific">Thalictrum thalictroides</name>
    <name type="common">Rue-anemone</name>
    <name type="synonym">Anemone thalictroides</name>
    <dbReference type="NCBI Taxonomy" id="46969"/>
    <lineage>
        <taxon>Eukaryota</taxon>
        <taxon>Viridiplantae</taxon>
        <taxon>Streptophyta</taxon>
        <taxon>Embryophyta</taxon>
        <taxon>Tracheophyta</taxon>
        <taxon>Spermatophyta</taxon>
        <taxon>Magnoliopsida</taxon>
        <taxon>Ranunculales</taxon>
        <taxon>Ranunculaceae</taxon>
        <taxon>Thalictroideae</taxon>
        <taxon>Thalictrum</taxon>
    </lineage>
</organism>
<feature type="domain" description="PHD-type" evidence="4">
    <location>
        <begin position="35"/>
        <end position="106"/>
    </location>
</feature>
<name>A0A7J6VVI5_THATH</name>
<evidence type="ECO:0000256" key="3">
    <source>
        <dbReference type="ARBA" id="ARBA00022833"/>
    </source>
</evidence>
<keyword evidence="5" id="KW-0808">Transferase</keyword>
<gene>
    <name evidence="5" type="ORF">FRX31_021314</name>
</gene>
<dbReference type="InterPro" id="IPR050701">
    <property type="entry name" value="Histone_Mod_Regulator"/>
</dbReference>
<keyword evidence="6" id="KW-1185">Reference proteome</keyword>
<accession>A0A7J6VVI5</accession>
<evidence type="ECO:0000259" key="4">
    <source>
        <dbReference type="PROSITE" id="PS51805"/>
    </source>
</evidence>
<evidence type="ECO:0000256" key="1">
    <source>
        <dbReference type="ARBA" id="ARBA00022723"/>
    </source>
</evidence>
<keyword evidence="5" id="KW-0489">Methyltransferase</keyword>
<dbReference type="PANTHER" id="PTHR13793">
    <property type="entry name" value="PHD FINGER PROTEINS"/>
    <property type="match status" value="1"/>
</dbReference>
<dbReference type="AlphaFoldDB" id="A0A7J6VVI5"/>
<dbReference type="OrthoDB" id="1724339at2759"/>
<evidence type="ECO:0000313" key="5">
    <source>
        <dbReference type="EMBL" id="KAF5189099.1"/>
    </source>
</evidence>
<dbReference type="GO" id="GO:0006357">
    <property type="term" value="P:regulation of transcription by RNA polymerase II"/>
    <property type="evidence" value="ECO:0007669"/>
    <property type="project" value="TreeGrafter"/>
</dbReference>
<dbReference type="InterPro" id="IPR034732">
    <property type="entry name" value="EPHD"/>
</dbReference>
<dbReference type="GO" id="GO:0032259">
    <property type="term" value="P:methylation"/>
    <property type="evidence" value="ECO:0007669"/>
    <property type="project" value="UniProtKB-KW"/>
</dbReference>
<evidence type="ECO:0000256" key="2">
    <source>
        <dbReference type="ARBA" id="ARBA00022771"/>
    </source>
</evidence>
<dbReference type="GO" id="GO:0008168">
    <property type="term" value="F:methyltransferase activity"/>
    <property type="evidence" value="ECO:0007669"/>
    <property type="project" value="UniProtKB-KW"/>
</dbReference>
<dbReference type="EMBL" id="JABWDY010025959">
    <property type="protein sequence ID" value="KAF5189099.1"/>
    <property type="molecule type" value="Genomic_DNA"/>
</dbReference>
<dbReference type="PANTHER" id="PTHR13793:SF132">
    <property type="entry name" value="HISTONE-LYSINE N-METHYLTRANSFERASE ATX5"/>
    <property type="match status" value="1"/>
</dbReference>
<evidence type="ECO:0000313" key="6">
    <source>
        <dbReference type="Proteomes" id="UP000554482"/>
    </source>
</evidence>
<keyword evidence="2" id="KW-0863">Zinc-finger</keyword>
<reference evidence="5 6" key="1">
    <citation type="submission" date="2020-06" db="EMBL/GenBank/DDBJ databases">
        <title>Transcriptomic and genomic resources for Thalictrum thalictroides and T. hernandezii: Facilitating candidate gene discovery in an emerging model plant lineage.</title>
        <authorList>
            <person name="Arias T."/>
            <person name="Riano-Pachon D.M."/>
            <person name="Di Stilio V.S."/>
        </authorList>
    </citation>
    <scope>NUCLEOTIDE SEQUENCE [LARGE SCALE GENOMIC DNA]</scope>
    <source>
        <strain evidence="6">cv. WT478/WT964</strain>
        <tissue evidence="5">Leaves</tissue>
    </source>
</reference>
<keyword evidence="3" id="KW-0862">Zinc</keyword>
<protein>
    <submittedName>
        <fullName evidence="5">Histone-lysine n-methyltransferase atx4</fullName>
    </submittedName>
</protein>
<dbReference type="Proteomes" id="UP000554482">
    <property type="component" value="Unassembled WGS sequence"/>
</dbReference>
<comment type="caution">
    <text evidence="5">The sequence shown here is derived from an EMBL/GenBank/DDBJ whole genome shotgun (WGS) entry which is preliminary data.</text>
</comment>
<sequence length="106" mass="12047">MHPTTFFFPSFIKSITENTEESLRSIISEPSPGVYTFEMLQPNVWGALKPSDVDKLWVHVTCAWYQPKVAFANDEKMEPALGILRIPSTAFVKVKGFVFDPFVLVH</sequence>
<dbReference type="Pfam" id="PF25238">
    <property type="entry name" value="OGFOD2-like"/>
    <property type="match status" value="1"/>
</dbReference>
<dbReference type="Pfam" id="PF13832">
    <property type="entry name" value="zf-HC5HC2H_2"/>
    <property type="match status" value="1"/>
</dbReference>